<dbReference type="SUPFAM" id="SSF56112">
    <property type="entry name" value="Protein kinase-like (PK-like)"/>
    <property type="match status" value="1"/>
</dbReference>
<evidence type="ECO:0000256" key="2">
    <source>
        <dbReference type="ARBA" id="ARBA00022454"/>
    </source>
</evidence>
<dbReference type="InterPro" id="IPR000719">
    <property type="entry name" value="Prot_kinase_dom"/>
</dbReference>
<evidence type="ECO:0000256" key="7">
    <source>
        <dbReference type="PROSITE-ProRule" id="PRU10141"/>
    </source>
</evidence>
<dbReference type="InterPro" id="IPR015661">
    <property type="entry name" value="Bub1/Mad3"/>
</dbReference>
<comment type="caution">
    <text evidence="10">The sequence shown here is derived from an EMBL/GenBank/DDBJ whole genome shotgun (WGS) entry which is preliminary data.</text>
</comment>
<evidence type="ECO:0000313" key="11">
    <source>
        <dbReference type="Proteomes" id="UP001201812"/>
    </source>
</evidence>
<dbReference type="Gene3D" id="1.25.40.430">
    <property type="match status" value="1"/>
</dbReference>
<dbReference type="GO" id="GO:0000776">
    <property type="term" value="C:kinetochore"/>
    <property type="evidence" value="ECO:0007669"/>
    <property type="project" value="UniProtKB-KW"/>
</dbReference>
<dbReference type="InterPro" id="IPR017441">
    <property type="entry name" value="Protein_kinase_ATP_BS"/>
</dbReference>
<evidence type="ECO:0000259" key="9">
    <source>
        <dbReference type="PROSITE" id="PS50011"/>
    </source>
</evidence>
<evidence type="ECO:0000256" key="1">
    <source>
        <dbReference type="ARBA" id="ARBA00004629"/>
    </source>
</evidence>
<evidence type="ECO:0000256" key="8">
    <source>
        <dbReference type="SAM" id="MobiDB-lite"/>
    </source>
</evidence>
<evidence type="ECO:0000256" key="6">
    <source>
        <dbReference type="ARBA" id="ARBA00023328"/>
    </source>
</evidence>
<feature type="region of interest" description="Disordered" evidence="8">
    <location>
        <begin position="496"/>
        <end position="528"/>
    </location>
</feature>
<dbReference type="GO" id="GO:0005524">
    <property type="term" value="F:ATP binding"/>
    <property type="evidence" value="ECO:0007669"/>
    <property type="project" value="UniProtKB-UniRule"/>
</dbReference>
<keyword evidence="6" id="KW-0137">Centromere</keyword>
<dbReference type="Gene3D" id="1.10.510.10">
    <property type="entry name" value="Transferase(Phosphotransferase) domain 1"/>
    <property type="match status" value="1"/>
</dbReference>
<keyword evidence="10" id="KW-0418">Kinase</keyword>
<feature type="domain" description="Protein kinase" evidence="9">
    <location>
        <begin position="573"/>
        <end position="868"/>
    </location>
</feature>
<reference evidence="10" key="1">
    <citation type="submission" date="2022-01" db="EMBL/GenBank/DDBJ databases">
        <title>Genome Sequence Resource for Two Populations of Ditylenchus destructor, the Migratory Endoparasitic Phytonematode.</title>
        <authorList>
            <person name="Zhang H."/>
            <person name="Lin R."/>
            <person name="Xie B."/>
        </authorList>
    </citation>
    <scope>NUCLEOTIDE SEQUENCE</scope>
    <source>
        <strain evidence="10">BazhouSP</strain>
    </source>
</reference>
<dbReference type="GO" id="GO:0007094">
    <property type="term" value="P:mitotic spindle assembly checkpoint signaling"/>
    <property type="evidence" value="ECO:0007669"/>
    <property type="project" value="InterPro"/>
</dbReference>
<keyword evidence="4" id="KW-0995">Kinetochore</keyword>
<feature type="binding site" evidence="7">
    <location>
        <position position="602"/>
    </location>
    <ligand>
        <name>ATP</name>
        <dbReference type="ChEBI" id="CHEBI:30616"/>
    </ligand>
</feature>
<comment type="subcellular location">
    <subcellularLocation>
        <location evidence="1">Chromosome</location>
        <location evidence="1">Centromere</location>
        <location evidence="1">Kinetochore</location>
    </subcellularLocation>
</comment>
<dbReference type="SMART" id="SM00220">
    <property type="entry name" value="S_TKc"/>
    <property type="match status" value="1"/>
</dbReference>
<proteinExistence type="predicted"/>
<dbReference type="PANTHER" id="PTHR14030:SF4">
    <property type="entry name" value="BUB1 KINASE, ISOFORM A-RELATED"/>
    <property type="match status" value="1"/>
</dbReference>
<protein>
    <submittedName>
        <fullName evidence="10">Protein kinase domain-containing protein</fullName>
    </submittedName>
</protein>
<evidence type="ECO:0000256" key="3">
    <source>
        <dbReference type="ARBA" id="ARBA00022741"/>
    </source>
</evidence>
<feature type="compositionally biased region" description="Basic and acidic residues" evidence="8">
    <location>
        <begin position="365"/>
        <end position="375"/>
    </location>
</feature>
<organism evidence="10 11">
    <name type="scientific">Ditylenchus destructor</name>
    <dbReference type="NCBI Taxonomy" id="166010"/>
    <lineage>
        <taxon>Eukaryota</taxon>
        <taxon>Metazoa</taxon>
        <taxon>Ecdysozoa</taxon>
        <taxon>Nematoda</taxon>
        <taxon>Chromadorea</taxon>
        <taxon>Rhabditida</taxon>
        <taxon>Tylenchina</taxon>
        <taxon>Tylenchomorpha</taxon>
        <taxon>Sphaerularioidea</taxon>
        <taxon>Anguinidae</taxon>
        <taxon>Anguininae</taxon>
        <taxon>Ditylenchus</taxon>
    </lineage>
</organism>
<dbReference type="PROSITE" id="PS00107">
    <property type="entry name" value="PROTEIN_KINASE_ATP"/>
    <property type="match status" value="1"/>
</dbReference>
<dbReference type="GO" id="GO:0032991">
    <property type="term" value="C:protein-containing complex"/>
    <property type="evidence" value="ECO:0007669"/>
    <property type="project" value="UniProtKB-ARBA"/>
</dbReference>
<dbReference type="PANTHER" id="PTHR14030">
    <property type="entry name" value="MITOTIC CHECKPOINT SERINE/THREONINE-PROTEIN KINASE BUB1"/>
    <property type="match status" value="1"/>
</dbReference>
<keyword evidence="5 7" id="KW-0067">ATP-binding</keyword>
<dbReference type="GO" id="GO:0051754">
    <property type="term" value="P:meiotic sister chromatid cohesion, centromeric"/>
    <property type="evidence" value="ECO:0007669"/>
    <property type="project" value="TreeGrafter"/>
</dbReference>
<feature type="region of interest" description="Disordered" evidence="8">
    <location>
        <begin position="333"/>
        <end position="375"/>
    </location>
</feature>
<keyword evidence="11" id="KW-1185">Reference proteome</keyword>
<keyword evidence="10" id="KW-0808">Transferase</keyword>
<evidence type="ECO:0000313" key="10">
    <source>
        <dbReference type="EMBL" id="KAI1700202.1"/>
    </source>
</evidence>
<evidence type="ECO:0000256" key="5">
    <source>
        <dbReference type="ARBA" id="ARBA00022840"/>
    </source>
</evidence>
<dbReference type="InterPro" id="IPR011009">
    <property type="entry name" value="Kinase-like_dom_sf"/>
</dbReference>
<dbReference type="AlphaFoldDB" id="A0AAD4MME7"/>
<feature type="compositionally biased region" description="Polar residues" evidence="8">
    <location>
        <begin position="180"/>
        <end position="201"/>
    </location>
</feature>
<dbReference type="GO" id="GO:0004672">
    <property type="term" value="F:protein kinase activity"/>
    <property type="evidence" value="ECO:0007669"/>
    <property type="project" value="InterPro"/>
</dbReference>
<dbReference type="InterPro" id="IPR008271">
    <property type="entry name" value="Ser/Thr_kinase_AS"/>
</dbReference>
<keyword evidence="3 7" id="KW-0547">Nucleotide-binding</keyword>
<feature type="compositionally biased region" description="Basic and acidic residues" evidence="8">
    <location>
        <begin position="502"/>
        <end position="521"/>
    </location>
</feature>
<gene>
    <name evidence="10" type="ORF">DdX_16870</name>
</gene>
<feature type="compositionally biased region" description="Polar residues" evidence="8">
    <location>
        <begin position="352"/>
        <end position="364"/>
    </location>
</feature>
<dbReference type="PROSITE" id="PS00108">
    <property type="entry name" value="PROTEIN_KINASE_ST"/>
    <property type="match status" value="1"/>
</dbReference>
<dbReference type="GO" id="GO:0005634">
    <property type="term" value="C:nucleus"/>
    <property type="evidence" value="ECO:0007669"/>
    <property type="project" value="TreeGrafter"/>
</dbReference>
<dbReference type="EMBL" id="JAKKPZ010000153">
    <property type="protein sequence ID" value="KAI1700202.1"/>
    <property type="molecule type" value="Genomic_DNA"/>
</dbReference>
<dbReference type="Proteomes" id="UP001201812">
    <property type="component" value="Unassembled WGS sequence"/>
</dbReference>
<accession>A0AAD4MME7</accession>
<keyword evidence="2" id="KW-0158">Chromosome</keyword>
<evidence type="ECO:0000256" key="4">
    <source>
        <dbReference type="ARBA" id="ARBA00022838"/>
    </source>
</evidence>
<dbReference type="PROSITE" id="PS50011">
    <property type="entry name" value="PROTEIN_KINASE_DOM"/>
    <property type="match status" value="1"/>
</dbReference>
<feature type="region of interest" description="Disordered" evidence="8">
    <location>
        <begin position="180"/>
        <end position="248"/>
    </location>
</feature>
<sequence>MPKSPFVTNQYQRILAMIGEIGNDDGGERKFCYVFGQIKILEECMNEGDNKISLVKQLVSWALQEFNVSEFKSDIRMLYLWKLLGKYSVEYKMEGVLAKLNDLGFFKTKPEFYVTWAEYWASQNNIRKFYEIAEICTKNCKVTSDEIEALFRPIKDQYFPSTPAAENTQALLNVLGTNEVGQSQKTSRPSPAQYTHSQNVRSNEHSKPAPRQINANAPTTGHGSGQKEAQKAPRQVEPTDDTTNYQVNSRLYRNCMGLYADTLPMHSEPGGQSEANATKTIIIDSSPAPPKKSAPVVVPREDFSVFCDELTGQPKGQTQNVQTKQCPQNVKDSPFAKRQRKELSFTEDGLDVSNNNNKEGNASIRTDKEESPMERKYTSPQFLTDDITIAGGHGKHAPSLCTSTPQRSMAPGLNLFSPGCDFFADEQQNNDQVRLFAQNQPGESGPLQRRLSLANNKVDAIKAGNANDKNQAGLSSSEKAKTYGLKGSTNALIKQLPNLKIGGDDKENEGHNDSTGHRNVKESITGPINPWDDQERAKILKRGPIMLYCHEFMEQKCPRIELNRKAEFGGEEFQITKLLGEGGFAKVFKANYKEDNKTFAIKYEMPACPWEVYICASLKNRLAPQFLSYIMEIRDAYIFNNASAIIYDFYPLGTLLDFSNAYKRDGWEIGGLMVAYFGLQLGKILEQIKSAKIIHADVKPDNVMITIPYLPESPMDLEKLFSTPAIKLIDFGRAIDMTQYPKTTFCGRAGTKCFDCMEMISGKPWTYQTDYFGFVGTIHVLIFNEYMVTHRENNKFRPVKQIKRRMALRSMWLDMFDDFLNIKDCESLPDWKLTNNFMQDQLKTAIVAEPAEWKKAAERFNNYVKNVS</sequence>
<dbReference type="Pfam" id="PF00069">
    <property type="entry name" value="Pkinase"/>
    <property type="match status" value="1"/>
</dbReference>
<name>A0AAD4MME7_9BILA</name>